<dbReference type="InterPro" id="IPR002068">
    <property type="entry name" value="A-crystallin/Hsp20_dom"/>
</dbReference>
<dbReference type="Proteomes" id="UP000561066">
    <property type="component" value="Unassembled WGS sequence"/>
</dbReference>
<evidence type="ECO:0000256" key="3">
    <source>
        <dbReference type="SAM" id="MobiDB-lite"/>
    </source>
</evidence>
<sequence>MAMRNLMPWGRDESRAPAPIQDRQGGPFLSLHREIDRLFDDFMQTWDPRGPRGGTWPSVEVAETDNEIRVTAELPGLTEKDITLSVDNGVLCLCGERRQESEDKASGYSERRYGRFERRFTLPHDVKEDEASARFNNGVLTVTLPRSAEAVHGRQIPINAETQH</sequence>
<evidence type="ECO:0000313" key="5">
    <source>
        <dbReference type="EMBL" id="MBB2174800.1"/>
    </source>
</evidence>
<keyword evidence="6" id="KW-1185">Reference proteome</keyword>
<proteinExistence type="inferred from homology"/>
<evidence type="ECO:0000256" key="1">
    <source>
        <dbReference type="PROSITE-ProRule" id="PRU00285"/>
    </source>
</evidence>
<dbReference type="CDD" id="cd06464">
    <property type="entry name" value="ACD_sHsps-like"/>
    <property type="match status" value="1"/>
</dbReference>
<dbReference type="AlphaFoldDB" id="A0A7W4J4Y1"/>
<dbReference type="Gene3D" id="2.60.40.790">
    <property type="match status" value="1"/>
</dbReference>
<name>A0A7W4J4Y1_9PROT</name>
<evidence type="ECO:0000256" key="2">
    <source>
        <dbReference type="RuleBase" id="RU003616"/>
    </source>
</evidence>
<accession>A0A7W4J4Y1</accession>
<dbReference type="Pfam" id="PF00011">
    <property type="entry name" value="HSP20"/>
    <property type="match status" value="1"/>
</dbReference>
<dbReference type="InterPro" id="IPR008978">
    <property type="entry name" value="HSP20-like_chaperone"/>
</dbReference>
<organism evidence="5 6">
    <name type="scientific">Gluconacetobacter johannae</name>
    <dbReference type="NCBI Taxonomy" id="112140"/>
    <lineage>
        <taxon>Bacteria</taxon>
        <taxon>Pseudomonadati</taxon>
        <taxon>Pseudomonadota</taxon>
        <taxon>Alphaproteobacteria</taxon>
        <taxon>Acetobacterales</taxon>
        <taxon>Acetobacteraceae</taxon>
        <taxon>Gluconacetobacter</taxon>
    </lineage>
</organism>
<evidence type="ECO:0000313" key="6">
    <source>
        <dbReference type="Proteomes" id="UP000561066"/>
    </source>
</evidence>
<dbReference type="EMBL" id="JABEQH010000002">
    <property type="protein sequence ID" value="MBB2174800.1"/>
    <property type="molecule type" value="Genomic_DNA"/>
</dbReference>
<gene>
    <name evidence="5" type="ORF">HLH21_02525</name>
</gene>
<feature type="region of interest" description="Disordered" evidence="3">
    <location>
        <begin position="1"/>
        <end position="25"/>
    </location>
</feature>
<dbReference type="RefSeq" id="WP_182940725.1">
    <property type="nucleotide sequence ID" value="NZ_JABEQH010000002.1"/>
</dbReference>
<dbReference type="PANTHER" id="PTHR11527">
    <property type="entry name" value="HEAT-SHOCK PROTEIN 20 FAMILY MEMBER"/>
    <property type="match status" value="1"/>
</dbReference>
<feature type="domain" description="SHSP" evidence="4">
    <location>
        <begin position="50"/>
        <end position="161"/>
    </location>
</feature>
<comment type="caution">
    <text evidence="5">The sequence shown here is derived from an EMBL/GenBank/DDBJ whole genome shotgun (WGS) entry which is preliminary data.</text>
</comment>
<protein>
    <submittedName>
        <fullName evidence="5">Hsp20/alpha crystallin family protein</fullName>
    </submittedName>
</protein>
<dbReference type="PROSITE" id="PS01031">
    <property type="entry name" value="SHSP"/>
    <property type="match status" value="1"/>
</dbReference>
<dbReference type="InterPro" id="IPR031107">
    <property type="entry name" value="Small_HSP"/>
</dbReference>
<evidence type="ECO:0000259" key="4">
    <source>
        <dbReference type="PROSITE" id="PS01031"/>
    </source>
</evidence>
<comment type="similarity">
    <text evidence="1 2">Belongs to the small heat shock protein (HSP20) family.</text>
</comment>
<dbReference type="SUPFAM" id="SSF49764">
    <property type="entry name" value="HSP20-like chaperones"/>
    <property type="match status" value="1"/>
</dbReference>
<reference evidence="5 6" key="1">
    <citation type="submission" date="2020-04" db="EMBL/GenBank/DDBJ databases">
        <title>Description of novel Gluconacetobacter.</title>
        <authorList>
            <person name="Sombolestani A."/>
        </authorList>
    </citation>
    <scope>NUCLEOTIDE SEQUENCE [LARGE SCALE GENOMIC DNA]</scope>
    <source>
        <strain evidence="5 6">LMG 21312</strain>
    </source>
</reference>